<gene>
    <name evidence="1" type="ORF">SDC9_205266</name>
</gene>
<accession>A0A645J386</accession>
<sequence>MHAERTGLAEEVAGFADRTDHVVVARVAVTWRYRVDVVPGFVEGWTHQVVHGRVDDGEILAFTFLQVLDLCQQQARIADQTAARLKHHLQAAALQLVE</sequence>
<organism evidence="1">
    <name type="scientific">bioreactor metagenome</name>
    <dbReference type="NCBI Taxonomy" id="1076179"/>
    <lineage>
        <taxon>unclassified sequences</taxon>
        <taxon>metagenomes</taxon>
        <taxon>ecological metagenomes</taxon>
    </lineage>
</organism>
<dbReference type="EMBL" id="VSSQ01129234">
    <property type="protein sequence ID" value="MPN57572.1"/>
    <property type="molecule type" value="Genomic_DNA"/>
</dbReference>
<comment type="caution">
    <text evidence="1">The sequence shown here is derived from an EMBL/GenBank/DDBJ whole genome shotgun (WGS) entry which is preliminary data.</text>
</comment>
<dbReference type="AlphaFoldDB" id="A0A645J386"/>
<protein>
    <submittedName>
        <fullName evidence="1">Uncharacterized protein</fullName>
    </submittedName>
</protein>
<reference evidence="1" key="1">
    <citation type="submission" date="2019-08" db="EMBL/GenBank/DDBJ databases">
        <authorList>
            <person name="Kucharzyk K."/>
            <person name="Murdoch R.W."/>
            <person name="Higgins S."/>
            <person name="Loffler F."/>
        </authorList>
    </citation>
    <scope>NUCLEOTIDE SEQUENCE</scope>
</reference>
<name>A0A645J386_9ZZZZ</name>
<evidence type="ECO:0000313" key="1">
    <source>
        <dbReference type="EMBL" id="MPN57572.1"/>
    </source>
</evidence>
<proteinExistence type="predicted"/>